<keyword evidence="5" id="KW-0627">Porphyrin biosynthesis</keyword>
<dbReference type="InterPro" id="IPR006367">
    <property type="entry name" value="Sirohaem_synthase_N"/>
</dbReference>
<dbReference type="EMBL" id="JBHUFZ010000001">
    <property type="protein sequence ID" value="MFD1888578.1"/>
    <property type="molecule type" value="Genomic_DNA"/>
</dbReference>
<evidence type="ECO:0000313" key="7">
    <source>
        <dbReference type="EMBL" id="MFD1888578.1"/>
    </source>
</evidence>
<keyword evidence="8" id="KW-1185">Reference proteome</keyword>
<comment type="catalytic activity">
    <reaction evidence="6">
        <text>precorrin-2 + NAD(+) = sirohydrochlorin + NADH + 2 H(+)</text>
        <dbReference type="Rhea" id="RHEA:15613"/>
        <dbReference type="ChEBI" id="CHEBI:15378"/>
        <dbReference type="ChEBI" id="CHEBI:57540"/>
        <dbReference type="ChEBI" id="CHEBI:57945"/>
        <dbReference type="ChEBI" id="CHEBI:58351"/>
        <dbReference type="ChEBI" id="CHEBI:58827"/>
        <dbReference type="EC" id="1.3.1.76"/>
    </reaction>
</comment>
<evidence type="ECO:0000256" key="2">
    <source>
        <dbReference type="ARBA" id="ARBA00012400"/>
    </source>
</evidence>
<dbReference type="RefSeq" id="WP_343871648.1">
    <property type="nucleotide sequence ID" value="NZ_BAAAIX010000001.1"/>
</dbReference>
<evidence type="ECO:0000256" key="6">
    <source>
        <dbReference type="ARBA" id="ARBA00047561"/>
    </source>
</evidence>
<keyword evidence="4" id="KW-0520">NAD</keyword>
<evidence type="ECO:0000256" key="1">
    <source>
        <dbReference type="ARBA" id="ARBA00005010"/>
    </source>
</evidence>
<proteinExistence type="predicted"/>
<accession>A0ABW4RSC4</accession>
<gene>
    <name evidence="7" type="ORF">ACFSCS_00045</name>
</gene>
<dbReference type="InterPro" id="IPR028161">
    <property type="entry name" value="Met8-like"/>
</dbReference>
<dbReference type="PANTHER" id="PTHR35330:SF1">
    <property type="entry name" value="SIROHEME BIOSYNTHESIS PROTEIN MET8"/>
    <property type="match status" value="1"/>
</dbReference>
<comment type="caution">
    <text evidence="7">The sequence shown here is derived from an EMBL/GenBank/DDBJ whole genome shotgun (WGS) entry which is preliminary data.</text>
</comment>
<protein>
    <recommendedName>
        <fullName evidence="2">precorrin-2 dehydrogenase</fullName>
        <ecNumber evidence="2">1.3.1.76</ecNumber>
    </recommendedName>
</protein>
<dbReference type="NCBIfam" id="TIGR01470">
    <property type="entry name" value="cysG_Nterm"/>
    <property type="match status" value="1"/>
</dbReference>
<dbReference type="Gene3D" id="3.40.50.720">
    <property type="entry name" value="NAD(P)-binding Rossmann-like Domain"/>
    <property type="match status" value="1"/>
</dbReference>
<sequence>MPDDASFYLSGLDLRGRAVLVAGAGRVATRRLPALLEAGAVVTVVAPQASELVRELAATGRLAWLPREVRSEDVVGAWYVMAATDSARANALVGEAAERQQTFCVRCDRAAAGSARTPTRLAVDGFTVGVLGTGDPLATRALRDRIAAAITVPAAGSGQQG</sequence>
<dbReference type="Proteomes" id="UP001597326">
    <property type="component" value="Unassembled WGS sequence"/>
</dbReference>
<dbReference type="EC" id="1.3.1.76" evidence="2"/>
<reference evidence="8" key="1">
    <citation type="journal article" date="2019" name="Int. J. Syst. Evol. Microbiol.">
        <title>The Global Catalogue of Microorganisms (GCM) 10K type strain sequencing project: providing services to taxonomists for standard genome sequencing and annotation.</title>
        <authorList>
            <consortium name="The Broad Institute Genomics Platform"/>
            <consortium name="The Broad Institute Genome Sequencing Center for Infectious Disease"/>
            <person name="Wu L."/>
            <person name="Ma J."/>
        </authorList>
    </citation>
    <scope>NUCLEOTIDE SEQUENCE [LARGE SCALE GENOMIC DNA]</scope>
    <source>
        <strain evidence="8">CAIM 431</strain>
    </source>
</reference>
<dbReference type="SUPFAM" id="SSF51735">
    <property type="entry name" value="NAD(P)-binding Rossmann-fold domains"/>
    <property type="match status" value="1"/>
</dbReference>
<evidence type="ECO:0000256" key="3">
    <source>
        <dbReference type="ARBA" id="ARBA00023002"/>
    </source>
</evidence>
<dbReference type="InterPro" id="IPR036291">
    <property type="entry name" value="NAD(P)-bd_dom_sf"/>
</dbReference>
<evidence type="ECO:0000313" key="8">
    <source>
        <dbReference type="Proteomes" id="UP001597326"/>
    </source>
</evidence>
<dbReference type="Pfam" id="PF13241">
    <property type="entry name" value="NAD_binding_7"/>
    <property type="match status" value="1"/>
</dbReference>
<evidence type="ECO:0000256" key="4">
    <source>
        <dbReference type="ARBA" id="ARBA00023027"/>
    </source>
</evidence>
<dbReference type="PANTHER" id="PTHR35330">
    <property type="entry name" value="SIROHEME BIOSYNTHESIS PROTEIN MET8"/>
    <property type="match status" value="1"/>
</dbReference>
<name>A0ABW4RSC4_9ACTN</name>
<keyword evidence="3" id="KW-0560">Oxidoreductase</keyword>
<evidence type="ECO:0000256" key="5">
    <source>
        <dbReference type="ARBA" id="ARBA00023244"/>
    </source>
</evidence>
<comment type="pathway">
    <text evidence="1">Porphyrin-containing compound metabolism; siroheme biosynthesis; sirohydrochlorin from precorrin-2: step 1/1.</text>
</comment>
<organism evidence="7 8">
    <name type="scientific">Luteococcus peritonei</name>
    <dbReference type="NCBI Taxonomy" id="88874"/>
    <lineage>
        <taxon>Bacteria</taxon>
        <taxon>Bacillati</taxon>
        <taxon>Actinomycetota</taxon>
        <taxon>Actinomycetes</taxon>
        <taxon>Propionibacteriales</taxon>
        <taxon>Propionibacteriaceae</taxon>
        <taxon>Luteococcus</taxon>
    </lineage>
</organism>